<proteinExistence type="predicted"/>
<dbReference type="AlphaFoldDB" id="A0A433QZJ1"/>
<sequence length="69" mass="7858">MTKKALYDLLGTQQPGKKTQLCLLHSCTSLPCNPRRSTATIVLEVAIRYLNLERVHHNRAQIDEVLLFP</sequence>
<accession>A0A433QZJ1</accession>
<evidence type="ECO:0000313" key="1">
    <source>
        <dbReference type="EMBL" id="RUS35210.1"/>
    </source>
</evidence>
<dbReference type="EMBL" id="RBNJ01000173">
    <property type="protein sequence ID" value="RUS35210.1"/>
    <property type="molecule type" value="Genomic_DNA"/>
</dbReference>
<dbReference type="Proteomes" id="UP000274822">
    <property type="component" value="Unassembled WGS sequence"/>
</dbReference>
<reference evidence="1 2" key="1">
    <citation type="journal article" date="2018" name="New Phytol.">
        <title>Phylogenomics of Endogonaceae and evolution of mycorrhizas within Mucoromycota.</title>
        <authorList>
            <person name="Chang Y."/>
            <person name="Desiro A."/>
            <person name="Na H."/>
            <person name="Sandor L."/>
            <person name="Lipzen A."/>
            <person name="Clum A."/>
            <person name="Barry K."/>
            <person name="Grigoriev I.V."/>
            <person name="Martin F.M."/>
            <person name="Stajich J.E."/>
            <person name="Smith M.E."/>
            <person name="Bonito G."/>
            <person name="Spatafora J.W."/>
        </authorList>
    </citation>
    <scope>NUCLEOTIDE SEQUENCE [LARGE SCALE GENOMIC DNA]</scope>
    <source>
        <strain evidence="1 2">AD002</strain>
    </source>
</reference>
<protein>
    <submittedName>
        <fullName evidence="1">Uncharacterized protein</fullName>
    </submittedName>
</protein>
<evidence type="ECO:0000313" key="2">
    <source>
        <dbReference type="Proteomes" id="UP000274822"/>
    </source>
</evidence>
<name>A0A433QZJ1_9FUNG</name>
<keyword evidence="2" id="KW-1185">Reference proteome</keyword>
<gene>
    <name evidence="1" type="ORF">BC938DRAFT_474103</name>
</gene>
<organism evidence="1 2">
    <name type="scientific">Jimgerdemannia flammicorona</name>
    <dbReference type="NCBI Taxonomy" id="994334"/>
    <lineage>
        <taxon>Eukaryota</taxon>
        <taxon>Fungi</taxon>
        <taxon>Fungi incertae sedis</taxon>
        <taxon>Mucoromycota</taxon>
        <taxon>Mucoromycotina</taxon>
        <taxon>Endogonomycetes</taxon>
        <taxon>Endogonales</taxon>
        <taxon>Endogonaceae</taxon>
        <taxon>Jimgerdemannia</taxon>
    </lineage>
</organism>
<comment type="caution">
    <text evidence="1">The sequence shown here is derived from an EMBL/GenBank/DDBJ whole genome shotgun (WGS) entry which is preliminary data.</text>
</comment>